<name>A0ABP7FIU3_9MICO</name>
<evidence type="ECO:0000256" key="3">
    <source>
        <dbReference type="ARBA" id="ARBA00022575"/>
    </source>
</evidence>
<keyword evidence="6" id="KW-0560">Oxidoreductase</keyword>
<sequence length="358" mass="37363">MGTWTDTAFTRMLGIELPIVLGPMGGASSTGLVAIVSRAGGLGSYGAYGLSGERILDVARDIRERTDRPFALNIWIPHDGGDDYRPDEEEFARHLAPLTGWFEELGVPLPVRPERLMPSHEEQVEAVLEARPAALSFVFGAPAPGILDRARSLGITTMGTASTVAEAVFLEQSGVDVIVASGLEAGGHRVSFLRPAEESLIGNLALIPQVADAVGAPVVAAGGIADGRGVAAALTLGADAAQLGTAFLATDESAASAPHRAKLWSTEAETTALTRAFSGRLARGIPNSLSRAADAGELPIAPFPLQGWLLGKLKAAAVEQGRTDLISLWAGQSARLLRHHDATDLIRALADDAGKRLP</sequence>
<accession>A0ABP7FIU3</accession>
<dbReference type="GO" id="GO:0004497">
    <property type="term" value="F:monooxygenase activity"/>
    <property type="evidence" value="ECO:0007669"/>
    <property type="project" value="UniProtKB-KW"/>
</dbReference>
<dbReference type="SUPFAM" id="SSF51412">
    <property type="entry name" value="Inosine monophosphate dehydrogenase (IMPDH)"/>
    <property type="match status" value="1"/>
</dbReference>
<evidence type="ECO:0000256" key="6">
    <source>
        <dbReference type="ARBA" id="ARBA00023002"/>
    </source>
</evidence>
<organism evidence="10 11">
    <name type="scientific">Leifsonella bigeumensis</name>
    <dbReference type="NCBI Taxonomy" id="433643"/>
    <lineage>
        <taxon>Bacteria</taxon>
        <taxon>Bacillati</taxon>
        <taxon>Actinomycetota</taxon>
        <taxon>Actinomycetes</taxon>
        <taxon>Micrococcales</taxon>
        <taxon>Microbacteriaceae</taxon>
        <taxon>Leifsonella</taxon>
    </lineage>
</organism>
<gene>
    <name evidence="10" type="ORF">GCM10022239_15940</name>
</gene>
<proteinExistence type="inferred from homology"/>
<protein>
    <recommendedName>
        <fullName evidence="8">Propionate 3-nitronate monooxygenase</fullName>
    </recommendedName>
</protein>
<comment type="caution">
    <text evidence="10">The sequence shown here is derived from an EMBL/GenBank/DDBJ whole genome shotgun (WGS) entry which is preliminary data.</text>
</comment>
<dbReference type="Proteomes" id="UP001501004">
    <property type="component" value="Unassembled WGS sequence"/>
</dbReference>
<evidence type="ECO:0000256" key="9">
    <source>
        <dbReference type="ARBA" id="ARBA00049401"/>
    </source>
</evidence>
<evidence type="ECO:0000313" key="11">
    <source>
        <dbReference type="Proteomes" id="UP001501004"/>
    </source>
</evidence>
<keyword evidence="5" id="KW-0288">FMN</keyword>
<dbReference type="InterPro" id="IPR004136">
    <property type="entry name" value="NMO"/>
</dbReference>
<dbReference type="RefSeq" id="WP_344755496.1">
    <property type="nucleotide sequence ID" value="NZ_BAABAE010000003.1"/>
</dbReference>
<comment type="similarity">
    <text evidence="2">Belongs to the nitronate monooxygenase family. NMO class I subfamily.</text>
</comment>
<evidence type="ECO:0000256" key="4">
    <source>
        <dbReference type="ARBA" id="ARBA00022630"/>
    </source>
</evidence>
<dbReference type="EMBL" id="BAABAE010000003">
    <property type="protein sequence ID" value="GAA3741016.1"/>
    <property type="molecule type" value="Genomic_DNA"/>
</dbReference>
<keyword evidence="11" id="KW-1185">Reference proteome</keyword>
<evidence type="ECO:0000256" key="8">
    <source>
        <dbReference type="ARBA" id="ARBA00031155"/>
    </source>
</evidence>
<comment type="catalytic activity">
    <reaction evidence="9">
        <text>3 propionate 3-nitronate + 3 O2 + H2O = 3 3-oxopropanoate + 2 nitrate + nitrite + H2O2 + 3 H(+)</text>
        <dbReference type="Rhea" id="RHEA:57332"/>
        <dbReference type="ChEBI" id="CHEBI:15377"/>
        <dbReference type="ChEBI" id="CHEBI:15378"/>
        <dbReference type="ChEBI" id="CHEBI:15379"/>
        <dbReference type="ChEBI" id="CHEBI:16240"/>
        <dbReference type="ChEBI" id="CHEBI:16301"/>
        <dbReference type="ChEBI" id="CHEBI:17632"/>
        <dbReference type="ChEBI" id="CHEBI:33190"/>
        <dbReference type="ChEBI" id="CHEBI:136067"/>
    </reaction>
</comment>
<evidence type="ECO:0000256" key="2">
    <source>
        <dbReference type="ARBA" id="ARBA00009881"/>
    </source>
</evidence>
<keyword evidence="3" id="KW-0216">Detoxification</keyword>
<dbReference type="InterPro" id="IPR013785">
    <property type="entry name" value="Aldolase_TIM"/>
</dbReference>
<reference evidence="11" key="1">
    <citation type="journal article" date="2019" name="Int. J. Syst. Evol. Microbiol.">
        <title>The Global Catalogue of Microorganisms (GCM) 10K type strain sequencing project: providing services to taxonomists for standard genome sequencing and annotation.</title>
        <authorList>
            <consortium name="The Broad Institute Genomics Platform"/>
            <consortium name="The Broad Institute Genome Sequencing Center for Infectious Disease"/>
            <person name="Wu L."/>
            <person name="Ma J."/>
        </authorList>
    </citation>
    <scope>NUCLEOTIDE SEQUENCE [LARGE SCALE GENOMIC DNA]</scope>
    <source>
        <strain evidence="11">JCM 16949</strain>
    </source>
</reference>
<keyword evidence="4" id="KW-0285">Flavoprotein</keyword>
<comment type="cofactor">
    <cofactor evidence="1">
        <name>FMN</name>
        <dbReference type="ChEBI" id="CHEBI:58210"/>
    </cofactor>
</comment>
<evidence type="ECO:0000256" key="5">
    <source>
        <dbReference type="ARBA" id="ARBA00022643"/>
    </source>
</evidence>
<evidence type="ECO:0000256" key="7">
    <source>
        <dbReference type="ARBA" id="ARBA00023033"/>
    </source>
</evidence>
<dbReference type="Pfam" id="PF03060">
    <property type="entry name" value="NMO"/>
    <property type="match status" value="1"/>
</dbReference>
<keyword evidence="7 10" id="KW-0503">Monooxygenase</keyword>
<dbReference type="PANTHER" id="PTHR42747:SF3">
    <property type="entry name" value="NITRONATE MONOOXYGENASE-RELATED"/>
    <property type="match status" value="1"/>
</dbReference>
<dbReference type="CDD" id="cd04730">
    <property type="entry name" value="NPD_like"/>
    <property type="match status" value="1"/>
</dbReference>
<evidence type="ECO:0000256" key="1">
    <source>
        <dbReference type="ARBA" id="ARBA00001917"/>
    </source>
</evidence>
<dbReference type="PANTHER" id="PTHR42747">
    <property type="entry name" value="NITRONATE MONOOXYGENASE-RELATED"/>
    <property type="match status" value="1"/>
</dbReference>
<evidence type="ECO:0000313" key="10">
    <source>
        <dbReference type="EMBL" id="GAA3741016.1"/>
    </source>
</evidence>
<dbReference type="Gene3D" id="3.20.20.70">
    <property type="entry name" value="Aldolase class I"/>
    <property type="match status" value="1"/>
</dbReference>